<proteinExistence type="predicted"/>
<protein>
    <submittedName>
        <fullName evidence="2">Uncharacterized protein</fullName>
    </submittedName>
</protein>
<comment type="caution">
    <text evidence="2">The sequence shown here is derived from an EMBL/GenBank/DDBJ whole genome shotgun (WGS) entry which is preliminary data.</text>
</comment>
<dbReference type="AlphaFoldDB" id="A0A9W6HFE3"/>
<sequence>MGTGGGTTERETLGDGAGSPDPVSPPPEGRFHGAGPQPTSATAVTVIAAAVAQRRIIVPPGPRSKVYARARRLAA</sequence>
<organism evidence="2 3">
    <name type="scientific">Microbacterium imperiale</name>
    <dbReference type="NCBI Taxonomy" id="33884"/>
    <lineage>
        <taxon>Bacteria</taxon>
        <taxon>Bacillati</taxon>
        <taxon>Actinomycetota</taxon>
        <taxon>Actinomycetes</taxon>
        <taxon>Micrococcales</taxon>
        <taxon>Microbacteriaceae</taxon>
        <taxon>Microbacterium</taxon>
    </lineage>
</organism>
<evidence type="ECO:0000313" key="3">
    <source>
        <dbReference type="Proteomes" id="UP001142317"/>
    </source>
</evidence>
<evidence type="ECO:0000313" key="2">
    <source>
        <dbReference type="EMBL" id="GLJ79549.1"/>
    </source>
</evidence>
<dbReference type="EMBL" id="BSEO01000002">
    <property type="protein sequence ID" value="GLJ79549.1"/>
    <property type="molecule type" value="Genomic_DNA"/>
</dbReference>
<reference evidence="2" key="2">
    <citation type="submission" date="2023-01" db="EMBL/GenBank/DDBJ databases">
        <authorList>
            <person name="Sun Q."/>
            <person name="Evtushenko L."/>
        </authorList>
    </citation>
    <scope>NUCLEOTIDE SEQUENCE</scope>
    <source>
        <strain evidence="2">VKM Ac-1447</strain>
    </source>
</reference>
<feature type="region of interest" description="Disordered" evidence="1">
    <location>
        <begin position="1"/>
        <end position="39"/>
    </location>
</feature>
<name>A0A9W6HFE3_9MICO</name>
<evidence type="ECO:0000256" key="1">
    <source>
        <dbReference type="SAM" id="MobiDB-lite"/>
    </source>
</evidence>
<keyword evidence="3" id="KW-1185">Reference proteome</keyword>
<accession>A0A9W6HFE3</accession>
<dbReference type="Proteomes" id="UP001142317">
    <property type="component" value="Unassembled WGS sequence"/>
</dbReference>
<gene>
    <name evidence="2" type="ORF">GCM10017586_12310</name>
</gene>
<reference evidence="2" key="1">
    <citation type="journal article" date="2014" name="Int. J. Syst. Evol. Microbiol.">
        <title>Complete genome sequence of Corynebacterium casei LMG S-19264T (=DSM 44701T), isolated from a smear-ripened cheese.</title>
        <authorList>
            <consortium name="US DOE Joint Genome Institute (JGI-PGF)"/>
            <person name="Walter F."/>
            <person name="Albersmeier A."/>
            <person name="Kalinowski J."/>
            <person name="Ruckert C."/>
        </authorList>
    </citation>
    <scope>NUCLEOTIDE SEQUENCE</scope>
    <source>
        <strain evidence="2">VKM Ac-1447</strain>
    </source>
</reference>